<sequence>YDYYRDDRDDDDDLRSHS</sequence>
<feature type="non-terminal residue" evidence="1">
    <location>
        <position position="1"/>
    </location>
</feature>
<evidence type="ECO:0000313" key="2">
    <source>
        <dbReference type="Proteomes" id="UP000681722"/>
    </source>
</evidence>
<proteinExistence type="predicted"/>
<gene>
    <name evidence="1" type="ORF">SRO942_LOCUS27456</name>
</gene>
<evidence type="ECO:0000313" key="1">
    <source>
        <dbReference type="EMBL" id="CAF4062475.1"/>
    </source>
</evidence>
<organism evidence="1 2">
    <name type="scientific">Didymodactylos carnosus</name>
    <dbReference type="NCBI Taxonomy" id="1234261"/>
    <lineage>
        <taxon>Eukaryota</taxon>
        <taxon>Metazoa</taxon>
        <taxon>Spiralia</taxon>
        <taxon>Gnathifera</taxon>
        <taxon>Rotifera</taxon>
        <taxon>Eurotatoria</taxon>
        <taxon>Bdelloidea</taxon>
        <taxon>Philodinida</taxon>
        <taxon>Philodinidae</taxon>
        <taxon>Didymodactylos</taxon>
    </lineage>
</organism>
<dbReference type="AlphaFoldDB" id="A0A8S2PTY1"/>
<comment type="caution">
    <text evidence="1">The sequence shown here is derived from an EMBL/GenBank/DDBJ whole genome shotgun (WGS) entry which is preliminary data.</text>
</comment>
<dbReference type="Proteomes" id="UP000681722">
    <property type="component" value="Unassembled WGS sequence"/>
</dbReference>
<accession>A0A8S2PTY1</accession>
<dbReference type="EMBL" id="CAJOBC010024287">
    <property type="protein sequence ID" value="CAF4062475.1"/>
    <property type="molecule type" value="Genomic_DNA"/>
</dbReference>
<reference evidence="1" key="1">
    <citation type="submission" date="2021-02" db="EMBL/GenBank/DDBJ databases">
        <authorList>
            <person name="Nowell W R."/>
        </authorList>
    </citation>
    <scope>NUCLEOTIDE SEQUENCE</scope>
</reference>
<protein>
    <submittedName>
        <fullName evidence="1">Uncharacterized protein</fullName>
    </submittedName>
</protein>
<name>A0A8S2PTY1_9BILA</name>